<dbReference type="Gene3D" id="3.40.50.300">
    <property type="entry name" value="P-loop containing nucleotide triphosphate hydrolases"/>
    <property type="match status" value="2"/>
</dbReference>
<evidence type="ECO:0000256" key="7">
    <source>
        <dbReference type="HAMAP-Rule" id="MF_01894"/>
    </source>
</evidence>
<dbReference type="InterPro" id="IPR010935">
    <property type="entry name" value="SMC_hinge"/>
</dbReference>
<dbReference type="EMBL" id="MNTG01000045">
    <property type="protein sequence ID" value="OLA36422.1"/>
    <property type="molecule type" value="Genomic_DNA"/>
</dbReference>
<dbReference type="InterPro" id="IPR003395">
    <property type="entry name" value="RecF/RecN/SMC_N"/>
</dbReference>
<feature type="coiled-coil region" evidence="7">
    <location>
        <begin position="898"/>
        <end position="946"/>
    </location>
</feature>
<dbReference type="Gene3D" id="1.20.1060.20">
    <property type="match status" value="1"/>
</dbReference>
<dbReference type="GO" id="GO:0005524">
    <property type="term" value="F:ATP binding"/>
    <property type="evidence" value="ECO:0007669"/>
    <property type="project" value="UniProtKB-UniRule"/>
</dbReference>
<dbReference type="InterPro" id="IPR036277">
    <property type="entry name" value="SMC_hinge_sf"/>
</dbReference>
<dbReference type="AlphaFoldDB" id="A0A1Q6R206"/>
<gene>
    <name evidence="7" type="primary">smc</name>
    <name evidence="9" type="ORF">BHW43_09765</name>
</gene>
<keyword evidence="4 7" id="KW-0067">ATP-binding</keyword>
<keyword evidence="6 7" id="KW-0238">DNA-binding</keyword>
<comment type="function">
    <text evidence="7">Required for chromosome condensation and partitioning.</text>
</comment>
<dbReference type="CDD" id="cd03278">
    <property type="entry name" value="ABC_SMC_barmotin"/>
    <property type="match status" value="1"/>
</dbReference>
<dbReference type="GO" id="GO:0006260">
    <property type="term" value="P:DNA replication"/>
    <property type="evidence" value="ECO:0007669"/>
    <property type="project" value="UniProtKB-UniRule"/>
</dbReference>
<comment type="caution">
    <text evidence="9">The sequence shown here is derived from an EMBL/GenBank/DDBJ whole genome shotgun (WGS) entry which is preliminary data.</text>
</comment>
<dbReference type="FunFam" id="3.40.50.300:FF:000901">
    <property type="entry name" value="Chromosome partition protein Smc"/>
    <property type="match status" value="1"/>
</dbReference>
<dbReference type="GO" id="GO:0030261">
    <property type="term" value="P:chromosome condensation"/>
    <property type="evidence" value="ECO:0007669"/>
    <property type="project" value="InterPro"/>
</dbReference>
<evidence type="ECO:0000256" key="6">
    <source>
        <dbReference type="ARBA" id="ARBA00023125"/>
    </source>
</evidence>
<dbReference type="STRING" id="626940.BHW43_09765"/>
<feature type="domain" description="SMC hinge" evidence="8">
    <location>
        <begin position="522"/>
        <end position="640"/>
    </location>
</feature>
<comment type="subcellular location">
    <subcellularLocation>
        <location evidence="1 7">Cytoplasm</location>
    </subcellularLocation>
</comment>
<dbReference type="FunFam" id="3.40.50.300:FF:000984">
    <property type="entry name" value="Chromosome partition protein Smc"/>
    <property type="match status" value="1"/>
</dbReference>
<dbReference type="PANTHER" id="PTHR43977">
    <property type="entry name" value="STRUCTURAL MAINTENANCE OF CHROMOSOMES PROTEIN 3"/>
    <property type="match status" value="1"/>
</dbReference>
<dbReference type="NCBIfam" id="TIGR02168">
    <property type="entry name" value="SMC_prok_B"/>
    <property type="match status" value="1"/>
</dbReference>
<evidence type="ECO:0000256" key="5">
    <source>
        <dbReference type="ARBA" id="ARBA00023054"/>
    </source>
</evidence>
<dbReference type="GO" id="GO:0007059">
    <property type="term" value="P:chromosome segregation"/>
    <property type="evidence" value="ECO:0007669"/>
    <property type="project" value="UniProtKB-UniRule"/>
</dbReference>
<feature type="coiled-coil region" evidence="7">
    <location>
        <begin position="681"/>
        <end position="750"/>
    </location>
</feature>
<comment type="domain">
    <text evidence="7">Contains large globular domains required for ATP hydrolysis at each terminus and a third globular domain forming a flexible hinge near the middle of the molecule. These domains are separated by coiled-coil structures.</text>
</comment>
<comment type="similarity">
    <text evidence="7">Belongs to the SMC family.</text>
</comment>
<dbReference type="HAMAP" id="MF_01894">
    <property type="entry name" value="Smc_prok"/>
    <property type="match status" value="1"/>
</dbReference>
<dbReference type="Gene3D" id="6.10.140.1720">
    <property type="match status" value="1"/>
</dbReference>
<dbReference type="GO" id="GO:0005694">
    <property type="term" value="C:chromosome"/>
    <property type="evidence" value="ECO:0007669"/>
    <property type="project" value="InterPro"/>
</dbReference>
<evidence type="ECO:0000256" key="1">
    <source>
        <dbReference type="ARBA" id="ARBA00004496"/>
    </source>
</evidence>
<dbReference type="SUPFAM" id="SSF52540">
    <property type="entry name" value="P-loop containing nucleoside triphosphate hydrolases"/>
    <property type="match status" value="1"/>
</dbReference>
<dbReference type="GO" id="GO:0005737">
    <property type="term" value="C:cytoplasm"/>
    <property type="evidence" value="ECO:0007669"/>
    <property type="project" value="UniProtKB-SubCell"/>
</dbReference>
<evidence type="ECO:0000256" key="2">
    <source>
        <dbReference type="ARBA" id="ARBA00022490"/>
    </source>
</evidence>
<dbReference type="GO" id="GO:0016887">
    <property type="term" value="F:ATP hydrolysis activity"/>
    <property type="evidence" value="ECO:0007669"/>
    <property type="project" value="InterPro"/>
</dbReference>
<dbReference type="Gene3D" id="3.30.70.1620">
    <property type="match status" value="1"/>
</dbReference>
<evidence type="ECO:0000259" key="8">
    <source>
        <dbReference type="SMART" id="SM00968"/>
    </source>
</evidence>
<dbReference type="SUPFAM" id="SSF75553">
    <property type="entry name" value="Smc hinge domain"/>
    <property type="match status" value="1"/>
</dbReference>
<dbReference type="Pfam" id="PF06470">
    <property type="entry name" value="SMC_hinge"/>
    <property type="match status" value="1"/>
</dbReference>
<dbReference type="InterPro" id="IPR011890">
    <property type="entry name" value="SMC_prok"/>
</dbReference>
<feature type="coiled-coil region" evidence="7">
    <location>
        <begin position="227"/>
        <end position="443"/>
    </location>
</feature>
<organism evidence="9 10">
    <name type="scientific">Phascolarctobacterium succinatutens</name>
    <dbReference type="NCBI Taxonomy" id="626940"/>
    <lineage>
        <taxon>Bacteria</taxon>
        <taxon>Bacillati</taxon>
        <taxon>Bacillota</taxon>
        <taxon>Negativicutes</taxon>
        <taxon>Acidaminococcales</taxon>
        <taxon>Acidaminococcaceae</taxon>
        <taxon>Phascolarctobacterium</taxon>
    </lineage>
</organism>
<keyword evidence="5 7" id="KW-0175">Coiled coil</keyword>
<dbReference type="Pfam" id="PF02463">
    <property type="entry name" value="SMC_N"/>
    <property type="match status" value="1"/>
</dbReference>
<protein>
    <recommendedName>
        <fullName evidence="7">Chromosome partition protein Smc</fullName>
    </recommendedName>
</protein>
<reference evidence="9 10" key="1">
    <citation type="journal article" date="2016" name="Nat. Biotechnol.">
        <title>Measurement of bacterial replication rates in microbial communities.</title>
        <authorList>
            <person name="Brown C.T."/>
            <person name="Olm M.R."/>
            <person name="Thomas B.C."/>
            <person name="Banfield J.F."/>
        </authorList>
    </citation>
    <scope>NUCLEOTIDE SEQUENCE [LARGE SCALE GENOMIC DNA]</scope>
    <source>
        <strain evidence="9">46_33</strain>
    </source>
</reference>
<dbReference type="SMART" id="SM00968">
    <property type="entry name" value="SMC_hinge"/>
    <property type="match status" value="1"/>
</dbReference>
<dbReference type="GO" id="GO:0003677">
    <property type="term" value="F:DNA binding"/>
    <property type="evidence" value="ECO:0007669"/>
    <property type="project" value="UniProtKB-UniRule"/>
</dbReference>
<evidence type="ECO:0000313" key="10">
    <source>
        <dbReference type="Proteomes" id="UP000186777"/>
    </source>
</evidence>
<dbReference type="PIRSF" id="PIRSF005719">
    <property type="entry name" value="SMC"/>
    <property type="match status" value="1"/>
</dbReference>
<comment type="subunit">
    <text evidence="7">Homodimer.</text>
</comment>
<evidence type="ECO:0000313" key="9">
    <source>
        <dbReference type="EMBL" id="OLA36422.1"/>
    </source>
</evidence>
<accession>A0A1Q6R206</accession>
<keyword evidence="2 7" id="KW-0963">Cytoplasm</keyword>
<sequence length="1189" mass="133575">MRLKSFSTYGFKSFADKTELTFDKGITAVVGPNGSGKSNISDAIRWALGEQSAKYLRGSKMEDVIFSGSGKRRALGVAEVTIDFDNSDRTLPLDFEQVSLTRRIFRSGDSEYAINKKSCRLKDIIDLMADTGLGKGSMSIIGQNKIDEVLNSRPEDRRSLFEEAAGIAKYRLRKKDAVRKLDDTANNLTRINDIRSEVDAQVEPLAQAAAKTQQFNELSEELRRCRLSVLLRRLDALEETGRELQAKKEAAAGAYSEQAAKVGSMQAEAVKVQQELDKLAEAYNKLQDDIKNRETALEKLRGDQKVLDERVSQNEKAGERLVQRNERLEQQVREQEARMQELAAEFDAVEKRHAVADGAVKQLQAQRDEQSAKLEEAKRNDEQAQSQFFSGMQELINLRNELHNLEQEQEQRARRREALKKSIEEAEEADRQAQEQYNSLLEQQSQCAHGMELVRKKGEELRSAYDAGQKELQAVRSSQQQCQRQLTAAETREQSLKRLQQSYEGFSYGIKAVLKAQEPWREQVVGVAAELLQVEDKYVAAIETALGEGAQNLVMRSANAAKEAIAFLKRSNSGRATFLPLDTVQRRGPNREEEALAKLPGILGYAVDLIDYKPEAENAVRFLLGRVLIAENIDAALAAAKAGRYRLRVVTLDGDVVNAGGSMSGGSKKHKEGYLSRNVEIAQAAAQVKQLHAEMLSWQEKLEELEATEGNQKEQLQQLAAQLRQQQLKADRLKLNLEQVQQQKTRDNERLLLLLDDRSNITAAYMANRDKVKELRAAVAEREGQDTQAKELLDNLKKEIAKYVSAVTALDNQMQDAQITLQTSAARTQDISKAMHSLDQDTLRLQEEIAANQKEQERRQQEIADCGVQKQKLQQQSDELLAQLQQILGGKDDFAQERGNLLDKQQDIEKEIAGLRKQVNDSEAQLKQIELDLARHESNCGHIREQLQQDYQLDEEAARGQDFAELQEMDLAALQKQESRLTLQIADLGPINAAAIEEYNAVKERSEFLCKQYNDLCTAKENLEAVIAEINSGMTKRFKEAFAKINEYFAQCYVKIFGGGTAVLRLTEPDNLLDSGIDIDVQPPGKKLQSLYLMSGGERALTVIALLFALLSYQPSPFCILDEIDAPLDDANIQRFADFLRDYAGNTQFIVITHRKGTMECADIMYGVTMEESGVSKLLSVKINAKENE</sequence>
<dbReference type="RefSeq" id="WP_303680405.1">
    <property type="nucleotide sequence ID" value="NZ_DBEZXK010000161.1"/>
</dbReference>
<feature type="binding site" evidence="7">
    <location>
        <begin position="32"/>
        <end position="39"/>
    </location>
    <ligand>
        <name>ATP</name>
        <dbReference type="ChEBI" id="CHEBI:30616"/>
    </ligand>
</feature>
<dbReference type="Proteomes" id="UP000186777">
    <property type="component" value="Unassembled WGS sequence"/>
</dbReference>
<dbReference type="InterPro" id="IPR024704">
    <property type="entry name" value="SMC"/>
</dbReference>
<evidence type="ECO:0000256" key="3">
    <source>
        <dbReference type="ARBA" id="ARBA00022741"/>
    </source>
</evidence>
<name>A0A1Q6R206_9FIRM</name>
<dbReference type="InterPro" id="IPR027417">
    <property type="entry name" value="P-loop_NTPase"/>
</dbReference>
<proteinExistence type="inferred from homology"/>
<evidence type="ECO:0000256" key="4">
    <source>
        <dbReference type="ARBA" id="ARBA00022840"/>
    </source>
</evidence>
<dbReference type="GO" id="GO:0007062">
    <property type="term" value="P:sister chromatid cohesion"/>
    <property type="evidence" value="ECO:0007669"/>
    <property type="project" value="InterPro"/>
</dbReference>
<keyword evidence="3 7" id="KW-0547">Nucleotide-binding</keyword>